<dbReference type="AlphaFoldDB" id="A0A1M6VUT6"/>
<keyword evidence="1" id="KW-0732">Signal</keyword>
<protein>
    <recommendedName>
        <fullName evidence="2">Copper-binding protein MbnP-like domain-containing protein</fullName>
    </recommendedName>
</protein>
<dbReference type="STRING" id="1121959.SAMN02746009_01659"/>
<dbReference type="InterPro" id="IPR046863">
    <property type="entry name" value="MbnP-like_dom"/>
</dbReference>
<evidence type="ECO:0000313" key="4">
    <source>
        <dbReference type="Proteomes" id="UP000183947"/>
    </source>
</evidence>
<proteinExistence type="predicted"/>
<dbReference type="PROSITE" id="PS51257">
    <property type="entry name" value="PROKAR_LIPOPROTEIN"/>
    <property type="match status" value="1"/>
</dbReference>
<feature type="chain" id="PRO_5011980073" description="Copper-binding protein MbnP-like domain-containing protein" evidence="1">
    <location>
        <begin position="22"/>
        <end position="253"/>
    </location>
</feature>
<organism evidence="3 4">
    <name type="scientific">Hymenobacter psychrotolerans DSM 18569</name>
    <dbReference type="NCBI Taxonomy" id="1121959"/>
    <lineage>
        <taxon>Bacteria</taxon>
        <taxon>Pseudomonadati</taxon>
        <taxon>Bacteroidota</taxon>
        <taxon>Cytophagia</taxon>
        <taxon>Cytophagales</taxon>
        <taxon>Hymenobacteraceae</taxon>
        <taxon>Hymenobacter</taxon>
    </lineage>
</organism>
<dbReference type="EMBL" id="FRAS01000007">
    <property type="protein sequence ID" value="SHK85220.1"/>
    <property type="molecule type" value="Genomic_DNA"/>
</dbReference>
<sequence>MKVLHYAAFLLALLASVSLSSCEKDEDSEQGNVTMEFENVVGTAPLQLGSTRYKNAAGDTFTVSTLRYYISNITFKKADGTSYAQPESYYLLDEALPVTKTFTISSVPAGDYTGLTFTIGVDSVRNVSGVQTGALAPSDMFWTWNTGYIFTKLEGRYNPDRSTSPPLVFHIGGFKSPNNTIRTVTLPIANKAIQVREGRTPQVHLKADILKMFTGKSTIRFSELNNVMGGPNAVRIADNQAAGMFTIDHIHGN</sequence>
<keyword evidence="4" id="KW-1185">Reference proteome</keyword>
<dbReference type="OrthoDB" id="1422031at2"/>
<feature type="domain" description="Copper-binding protein MbnP-like" evidence="2">
    <location>
        <begin position="31"/>
        <end position="228"/>
    </location>
</feature>
<dbReference type="Pfam" id="PF20243">
    <property type="entry name" value="MbnP"/>
    <property type="match status" value="1"/>
</dbReference>
<name>A0A1M6VUT6_9BACT</name>
<reference evidence="4" key="1">
    <citation type="submission" date="2016-11" db="EMBL/GenBank/DDBJ databases">
        <authorList>
            <person name="Varghese N."/>
            <person name="Submissions S."/>
        </authorList>
    </citation>
    <scope>NUCLEOTIDE SEQUENCE [LARGE SCALE GENOMIC DNA]</scope>
    <source>
        <strain evidence="4">DSM 18569</strain>
    </source>
</reference>
<evidence type="ECO:0000313" key="3">
    <source>
        <dbReference type="EMBL" id="SHK85220.1"/>
    </source>
</evidence>
<gene>
    <name evidence="3" type="ORF">SAMN02746009_01659</name>
</gene>
<dbReference type="RefSeq" id="WP_073283078.1">
    <property type="nucleotide sequence ID" value="NZ_FRAS01000007.1"/>
</dbReference>
<dbReference type="Proteomes" id="UP000183947">
    <property type="component" value="Unassembled WGS sequence"/>
</dbReference>
<evidence type="ECO:0000259" key="2">
    <source>
        <dbReference type="Pfam" id="PF20243"/>
    </source>
</evidence>
<accession>A0A1M6VUT6</accession>
<feature type="signal peptide" evidence="1">
    <location>
        <begin position="1"/>
        <end position="21"/>
    </location>
</feature>
<evidence type="ECO:0000256" key="1">
    <source>
        <dbReference type="SAM" id="SignalP"/>
    </source>
</evidence>